<dbReference type="SUPFAM" id="SSF53335">
    <property type="entry name" value="S-adenosyl-L-methionine-dependent methyltransferases"/>
    <property type="match status" value="1"/>
</dbReference>
<evidence type="ECO:0000313" key="6">
    <source>
        <dbReference type="EMBL" id="ODQ82959.1"/>
    </source>
</evidence>
<reference evidence="7" key="1">
    <citation type="submission" date="2016-05" db="EMBL/GenBank/DDBJ databases">
        <title>Comparative genomics of biotechnologically important yeasts.</title>
        <authorList>
            <consortium name="DOE Joint Genome Institute"/>
            <person name="Riley R."/>
            <person name="Haridas S."/>
            <person name="Wolfe K.H."/>
            <person name="Lopes M.R."/>
            <person name="Hittinger C.T."/>
            <person name="Goker M."/>
            <person name="Salamov A."/>
            <person name="Wisecaver J."/>
            <person name="Long T.M."/>
            <person name="Aerts A.L."/>
            <person name="Barry K."/>
            <person name="Choi C."/>
            <person name="Clum A."/>
            <person name="Coughlan A.Y."/>
            <person name="Deshpande S."/>
            <person name="Douglass A.P."/>
            <person name="Hanson S.J."/>
            <person name="Klenk H.-P."/>
            <person name="Labutti K."/>
            <person name="Lapidus A."/>
            <person name="Lindquist E."/>
            <person name="Lipzen A."/>
            <person name="Meier-Kolthoff J.P."/>
            <person name="Ohm R.A."/>
            <person name="Otillar R.P."/>
            <person name="Pangilinan J."/>
            <person name="Peng Y."/>
            <person name="Rokas A."/>
            <person name="Rosa C.A."/>
            <person name="Scheuner C."/>
            <person name="Sibirny A.A."/>
            <person name="Slot J.C."/>
            <person name="Stielow J.B."/>
            <person name="Sun H."/>
            <person name="Kurtzman C.P."/>
            <person name="Blackwell M."/>
            <person name="Grigoriev I.V."/>
            <person name="Jeffries T.W."/>
        </authorList>
    </citation>
    <scope>NUCLEOTIDE SEQUENCE [LARGE SCALE GENOMIC DNA]</scope>
    <source>
        <strain evidence="7">NRRL Y-12698</strain>
    </source>
</reference>
<name>A0A1E3QZ53_9ASCO</name>
<dbReference type="InterPro" id="IPR007848">
    <property type="entry name" value="Small_mtfrase_dom"/>
</dbReference>
<sequence>MEEQSPFLVAHKFAFKVPTVLEIGTGSGIITTFIAVNDILGQKAVFFTTDLNPFACQCVKETVAHNQSQSVTLDPIQTNLASSLRDHQVDILVFNPPYVPAEEVPAVPCQTQASNESTEDDWLDLALLGGHQGMVVTNVLLDQLHNVLSANGIAYILFCASNVPEEVVVRPDLTARFDISLMEKRKCGWEVLSVYRFVKK</sequence>
<evidence type="ECO:0000313" key="7">
    <source>
        <dbReference type="Proteomes" id="UP000094336"/>
    </source>
</evidence>
<keyword evidence="3" id="KW-0808">Transferase</keyword>
<dbReference type="STRING" id="984486.A0A1E3QZ53"/>
<evidence type="ECO:0000256" key="3">
    <source>
        <dbReference type="ARBA" id="ARBA00022679"/>
    </source>
</evidence>
<dbReference type="GO" id="GO:0008757">
    <property type="term" value="F:S-adenosylmethionine-dependent methyltransferase activity"/>
    <property type="evidence" value="ECO:0007669"/>
    <property type="project" value="TreeGrafter"/>
</dbReference>
<dbReference type="Proteomes" id="UP000094336">
    <property type="component" value="Unassembled WGS sequence"/>
</dbReference>
<dbReference type="GO" id="GO:0008276">
    <property type="term" value="F:protein methyltransferase activity"/>
    <property type="evidence" value="ECO:0007669"/>
    <property type="project" value="TreeGrafter"/>
</dbReference>
<dbReference type="GO" id="GO:0003676">
    <property type="term" value="F:nucleic acid binding"/>
    <property type="evidence" value="ECO:0007669"/>
    <property type="project" value="InterPro"/>
</dbReference>
<accession>A0A1E3QZ53</accession>
<dbReference type="EMBL" id="KV454426">
    <property type="protein sequence ID" value="ODQ82959.1"/>
    <property type="molecule type" value="Genomic_DNA"/>
</dbReference>
<dbReference type="InterPro" id="IPR002052">
    <property type="entry name" value="DNA_methylase_N6_adenine_CS"/>
</dbReference>
<evidence type="ECO:0000259" key="5">
    <source>
        <dbReference type="Pfam" id="PF05175"/>
    </source>
</evidence>
<dbReference type="RefSeq" id="XP_018988287.1">
    <property type="nucleotide sequence ID" value="XM_019127658.1"/>
</dbReference>
<keyword evidence="2" id="KW-0489">Methyltransferase</keyword>
<evidence type="ECO:0000256" key="4">
    <source>
        <dbReference type="ARBA" id="ARBA00022691"/>
    </source>
</evidence>
<protein>
    <recommendedName>
        <fullName evidence="5">Methyltransferase small domain-containing protein</fullName>
    </recommendedName>
</protein>
<dbReference type="OrthoDB" id="406152at2759"/>
<keyword evidence="4" id="KW-0949">S-adenosyl-L-methionine</keyword>
<dbReference type="GO" id="GO:0032259">
    <property type="term" value="P:methylation"/>
    <property type="evidence" value="ECO:0007669"/>
    <property type="project" value="UniProtKB-KW"/>
</dbReference>
<dbReference type="Pfam" id="PF05175">
    <property type="entry name" value="MTS"/>
    <property type="match status" value="1"/>
</dbReference>
<proteinExistence type="inferred from homology"/>
<dbReference type="PANTHER" id="PTHR45875:SF1">
    <property type="entry name" value="METHYLTRANSFERASE N6AMT1"/>
    <property type="match status" value="1"/>
</dbReference>
<dbReference type="PANTHER" id="PTHR45875">
    <property type="entry name" value="METHYLTRANSFERASE N6AMT1"/>
    <property type="match status" value="1"/>
</dbReference>
<dbReference type="InterPro" id="IPR029063">
    <property type="entry name" value="SAM-dependent_MTases_sf"/>
</dbReference>
<dbReference type="CDD" id="cd02440">
    <property type="entry name" value="AdoMet_MTases"/>
    <property type="match status" value="1"/>
</dbReference>
<dbReference type="AlphaFoldDB" id="A0A1E3QZ53"/>
<evidence type="ECO:0000256" key="1">
    <source>
        <dbReference type="ARBA" id="ARBA00006149"/>
    </source>
</evidence>
<keyword evidence="7" id="KW-1185">Reference proteome</keyword>
<organism evidence="6 7">
    <name type="scientific">Babjeviella inositovora NRRL Y-12698</name>
    <dbReference type="NCBI Taxonomy" id="984486"/>
    <lineage>
        <taxon>Eukaryota</taxon>
        <taxon>Fungi</taxon>
        <taxon>Dikarya</taxon>
        <taxon>Ascomycota</taxon>
        <taxon>Saccharomycotina</taxon>
        <taxon>Pichiomycetes</taxon>
        <taxon>Serinales incertae sedis</taxon>
        <taxon>Babjeviella</taxon>
    </lineage>
</organism>
<dbReference type="InterPro" id="IPR052190">
    <property type="entry name" value="Euk-Arch_PrmC-MTase"/>
</dbReference>
<comment type="similarity">
    <text evidence="1">Belongs to the eukaryotic/archaeal PrmC-related family.</text>
</comment>
<dbReference type="GO" id="GO:0035657">
    <property type="term" value="C:eRF1 methyltransferase complex"/>
    <property type="evidence" value="ECO:0007669"/>
    <property type="project" value="TreeGrafter"/>
</dbReference>
<evidence type="ECO:0000256" key="2">
    <source>
        <dbReference type="ARBA" id="ARBA00022603"/>
    </source>
</evidence>
<dbReference type="GeneID" id="30145511"/>
<dbReference type="Gene3D" id="3.40.50.150">
    <property type="entry name" value="Vaccinia Virus protein VP39"/>
    <property type="match status" value="1"/>
</dbReference>
<gene>
    <name evidence="6" type="ORF">BABINDRAFT_159436</name>
</gene>
<dbReference type="PROSITE" id="PS00092">
    <property type="entry name" value="N6_MTASE"/>
    <property type="match status" value="1"/>
</dbReference>
<feature type="domain" description="Methyltransferase small" evidence="5">
    <location>
        <begin position="18"/>
        <end position="101"/>
    </location>
</feature>